<dbReference type="Pfam" id="PF13873">
    <property type="entry name" value="Myb_DNA-bind_5"/>
    <property type="match status" value="1"/>
</dbReference>
<dbReference type="AlphaFoldDB" id="A0AAD8EB49"/>
<name>A0AAD8EB49_DIPPU</name>
<comment type="function">
    <text evidence="5">Involved in transvection phenomena (= synapsis-dependent gene expression), where the synaptic pairing of chromosomes carrying genes with which zeste interacts influences the expression of these genes. Zeste binds to DNA and stimulates transcription from a nearby promoter.</text>
</comment>
<accession>A0AAD8EB49</accession>
<reference evidence="7" key="1">
    <citation type="journal article" date="2023" name="IScience">
        <title>Live-bearing cockroach genome reveals convergent evolutionary mechanisms linked to viviparity in insects and beyond.</title>
        <authorList>
            <person name="Fouks B."/>
            <person name="Harrison M.C."/>
            <person name="Mikhailova A.A."/>
            <person name="Marchal E."/>
            <person name="English S."/>
            <person name="Carruthers M."/>
            <person name="Jennings E.C."/>
            <person name="Chiamaka E.L."/>
            <person name="Frigard R.A."/>
            <person name="Pippel M."/>
            <person name="Attardo G.M."/>
            <person name="Benoit J.B."/>
            <person name="Bornberg-Bauer E."/>
            <person name="Tobe S.S."/>
        </authorList>
    </citation>
    <scope>NUCLEOTIDE SEQUENCE</scope>
    <source>
        <strain evidence="7">Stay&amp;Tobe</strain>
    </source>
</reference>
<evidence type="ECO:0000313" key="8">
    <source>
        <dbReference type="Proteomes" id="UP001233999"/>
    </source>
</evidence>
<gene>
    <name evidence="7" type="ORF">L9F63_022356</name>
</gene>
<feature type="domain" description="Myb/SANT-like DNA-binding" evidence="6">
    <location>
        <begin position="50"/>
        <end position="115"/>
    </location>
</feature>
<evidence type="ECO:0000256" key="5">
    <source>
        <dbReference type="ARBA" id="ARBA00025466"/>
    </source>
</evidence>
<dbReference type="EMBL" id="JASPKZ010007619">
    <property type="protein sequence ID" value="KAJ9583302.1"/>
    <property type="molecule type" value="Genomic_DNA"/>
</dbReference>
<evidence type="ECO:0000256" key="2">
    <source>
        <dbReference type="ARBA" id="ARBA00016807"/>
    </source>
</evidence>
<evidence type="ECO:0000256" key="4">
    <source>
        <dbReference type="ARBA" id="ARBA00023163"/>
    </source>
</evidence>
<evidence type="ECO:0000259" key="6">
    <source>
        <dbReference type="Pfam" id="PF13873"/>
    </source>
</evidence>
<evidence type="ECO:0000313" key="7">
    <source>
        <dbReference type="EMBL" id="KAJ9583302.1"/>
    </source>
</evidence>
<keyword evidence="4" id="KW-0804">Transcription</keyword>
<dbReference type="InterPro" id="IPR028002">
    <property type="entry name" value="Myb_DNA-bind_5"/>
</dbReference>
<protein>
    <recommendedName>
        <fullName evidence="2">Regulatory protein zeste</fullName>
    </recommendedName>
</protein>
<evidence type="ECO:0000256" key="3">
    <source>
        <dbReference type="ARBA" id="ARBA00023015"/>
    </source>
</evidence>
<organism evidence="7 8">
    <name type="scientific">Diploptera punctata</name>
    <name type="common">Pacific beetle cockroach</name>
    <dbReference type="NCBI Taxonomy" id="6984"/>
    <lineage>
        <taxon>Eukaryota</taxon>
        <taxon>Metazoa</taxon>
        <taxon>Ecdysozoa</taxon>
        <taxon>Arthropoda</taxon>
        <taxon>Hexapoda</taxon>
        <taxon>Insecta</taxon>
        <taxon>Pterygota</taxon>
        <taxon>Neoptera</taxon>
        <taxon>Polyneoptera</taxon>
        <taxon>Dictyoptera</taxon>
        <taxon>Blattodea</taxon>
        <taxon>Blaberoidea</taxon>
        <taxon>Blaberidae</taxon>
        <taxon>Diplopterinae</taxon>
        <taxon>Diploptera</taxon>
    </lineage>
</organism>
<comment type="caution">
    <text evidence="7">The sequence shown here is derived from an EMBL/GenBank/DDBJ whole genome shotgun (WGS) entry which is preliminary data.</text>
</comment>
<evidence type="ECO:0000256" key="1">
    <source>
        <dbReference type="ARBA" id="ARBA00011764"/>
    </source>
</evidence>
<keyword evidence="3" id="KW-0805">Transcription regulation</keyword>
<reference evidence="7" key="2">
    <citation type="submission" date="2023-05" db="EMBL/GenBank/DDBJ databases">
        <authorList>
            <person name="Fouks B."/>
        </authorList>
    </citation>
    <scope>NUCLEOTIDE SEQUENCE</scope>
    <source>
        <strain evidence="7">Stay&amp;Tobe</strain>
        <tissue evidence="7">Testes</tissue>
    </source>
</reference>
<proteinExistence type="predicted"/>
<sequence length="320" mass="36265">MSSLVPKPAIVAIIVLSHRLLCIFTEHNVFCSFLDMKMRSTKASLNHFIMYLDFLDENPGFLERKLSPGMQLVHLENRWNLLVIKLNASGFGVTKTPDEWKRTFSEWRSRVKKRYRDYITERNSTDGMNCTIKPPTELEERLLVHLGPESFSGDYFPEPQETSPIPWKIENTEQHVELYVDPTEEATLPQEELYEETNGEAALSVEETNGEVAGETTPARKEAFKRNLENEGISTIKMKKRRRGVEENLTDGSNSEVLNKLSSISTSLEKLEKNTARIADSLDFMANAVVAGTPQILNIMSTIADVLKNVRGLIPSSTEQ</sequence>
<keyword evidence="8" id="KW-1185">Reference proteome</keyword>
<dbReference type="Proteomes" id="UP001233999">
    <property type="component" value="Unassembled WGS sequence"/>
</dbReference>
<comment type="subunit">
    <text evidence="1">Self-associates forming complexes of several hundred monomers.</text>
</comment>